<protein>
    <recommendedName>
        <fullName evidence="4 11">Trigger factor</fullName>
        <shortName evidence="11">TF</shortName>
        <ecNumber evidence="3 11">5.2.1.8</ecNumber>
    </recommendedName>
    <alternativeName>
        <fullName evidence="10 11">PPIase</fullName>
    </alternativeName>
</protein>
<keyword evidence="8 11" id="KW-0413">Isomerase</keyword>
<evidence type="ECO:0000256" key="2">
    <source>
        <dbReference type="ARBA" id="ARBA00005464"/>
    </source>
</evidence>
<comment type="domain">
    <text evidence="11">Consists of 3 domains; the N-terminus binds the ribosome, the middle domain has PPIase activity, while the C-terminus has intrinsic chaperone activity on its own.</text>
</comment>
<dbReference type="Pfam" id="PF00254">
    <property type="entry name" value="FKBP_C"/>
    <property type="match status" value="1"/>
</dbReference>
<dbReference type="PROSITE" id="PS50059">
    <property type="entry name" value="FKBP_PPIASE"/>
    <property type="match status" value="1"/>
</dbReference>
<comment type="similarity">
    <text evidence="2 11 13">Belongs to the FKBP-type PPIase family. Tig subfamily.</text>
</comment>
<evidence type="ECO:0000256" key="12">
    <source>
        <dbReference type="PROSITE-ProRule" id="PRU00277"/>
    </source>
</evidence>
<dbReference type="PANTHER" id="PTHR30560:SF3">
    <property type="entry name" value="TRIGGER FACTOR-LIKE PROTEIN TIG, CHLOROPLASTIC"/>
    <property type="match status" value="1"/>
</dbReference>
<dbReference type="PANTHER" id="PTHR30560">
    <property type="entry name" value="TRIGGER FACTOR CHAPERONE AND PEPTIDYL-PROLYL CIS/TRANS ISOMERASE"/>
    <property type="match status" value="1"/>
</dbReference>
<comment type="subcellular location">
    <subcellularLocation>
        <location evidence="11">Cytoplasm</location>
    </subcellularLocation>
    <text evidence="11">About half TF is bound to the ribosome near the polypeptide exit tunnel while the other half is free in the cytoplasm.</text>
</comment>
<evidence type="ECO:0000256" key="11">
    <source>
        <dbReference type="HAMAP-Rule" id="MF_00303"/>
    </source>
</evidence>
<dbReference type="AlphaFoldDB" id="A0A2V1GZU3"/>
<evidence type="ECO:0000256" key="9">
    <source>
        <dbReference type="ARBA" id="ARBA00023306"/>
    </source>
</evidence>
<dbReference type="FunFam" id="3.10.50.40:FF:000001">
    <property type="entry name" value="Trigger factor"/>
    <property type="match status" value="1"/>
</dbReference>
<evidence type="ECO:0000256" key="3">
    <source>
        <dbReference type="ARBA" id="ARBA00013194"/>
    </source>
</evidence>
<dbReference type="SUPFAM" id="SSF109998">
    <property type="entry name" value="Triger factor/SurA peptide-binding domain-like"/>
    <property type="match status" value="1"/>
</dbReference>
<dbReference type="Pfam" id="PF05697">
    <property type="entry name" value="Trigger_N"/>
    <property type="match status" value="1"/>
</dbReference>
<evidence type="ECO:0000256" key="4">
    <source>
        <dbReference type="ARBA" id="ARBA00016902"/>
    </source>
</evidence>
<dbReference type="RefSeq" id="WP_116686160.1">
    <property type="nucleotide sequence ID" value="NZ_CAWNYD010000001.1"/>
</dbReference>
<evidence type="ECO:0000256" key="1">
    <source>
        <dbReference type="ARBA" id="ARBA00000971"/>
    </source>
</evidence>
<evidence type="ECO:0000256" key="7">
    <source>
        <dbReference type="ARBA" id="ARBA00023186"/>
    </source>
</evidence>
<dbReference type="SUPFAM" id="SSF54534">
    <property type="entry name" value="FKBP-like"/>
    <property type="match status" value="1"/>
</dbReference>
<evidence type="ECO:0000256" key="6">
    <source>
        <dbReference type="ARBA" id="ARBA00023110"/>
    </source>
</evidence>
<evidence type="ECO:0000259" key="14">
    <source>
        <dbReference type="PROSITE" id="PS50059"/>
    </source>
</evidence>
<keyword evidence="6 11" id="KW-0697">Rotamase</keyword>
<evidence type="ECO:0000313" key="16">
    <source>
        <dbReference type="Proteomes" id="UP000244906"/>
    </source>
</evidence>
<reference evidence="15 16" key="1">
    <citation type="submission" date="2018-04" db="EMBL/GenBank/DDBJ databases">
        <title>Thalassorhabdus spongiae gen. nov., sp. nov., isolated from a marine sponge in South-West Iceland.</title>
        <authorList>
            <person name="Knobloch S."/>
            <person name="Daussin A."/>
            <person name="Johannsson R."/>
            <person name="Marteinsson V.T."/>
        </authorList>
    </citation>
    <scope>NUCLEOTIDE SEQUENCE [LARGE SCALE GENOMIC DNA]</scope>
    <source>
        <strain evidence="15 16">Hp12</strain>
    </source>
</reference>
<dbReference type="InterPro" id="IPR036611">
    <property type="entry name" value="Trigger_fac_ribosome-bd_sf"/>
</dbReference>
<dbReference type="HAMAP" id="MF_00303">
    <property type="entry name" value="Trigger_factor_Tig"/>
    <property type="match status" value="1"/>
</dbReference>
<dbReference type="Gene3D" id="1.10.3120.10">
    <property type="entry name" value="Trigger factor, C-terminal domain"/>
    <property type="match status" value="1"/>
</dbReference>
<keyword evidence="7 11" id="KW-0143">Chaperone</keyword>
<evidence type="ECO:0000256" key="13">
    <source>
        <dbReference type="RuleBase" id="RU003914"/>
    </source>
</evidence>
<dbReference type="Gene3D" id="3.30.70.1050">
    <property type="entry name" value="Trigger factor ribosome-binding domain"/>
    <property type="match status" value="1"/>
</dbReference>
<feature type="domain" description="PPIase FKBP-type" evidence="14">
    <location>
        <begin position="161"/>
        <end position="243"/>
    </location>
</feature>
<evidence type="ECO:0000313" key="15">
    <source>
        <dbReference type="EMBL" id="PVZ72574.1"/>
    </source>
</evidence>
<dbReference type="InterPro" id="IPR008880">
    <property type="entry name" value="Trigger_fac_C"/>
</dbReference>
<dbReference type="InterPro" id="IPR008881">
    <property type="entry name" value="Trigger_fac_ribosome-bd_bac"/>
</dbReference>
<organism evidence="15 16">
    <name type="scientific">Pelagibaculum spongiae</name>
    <dbReference type="NCBI Taxonomy" id="2080658"/>
    <lineage>
        <taxon>Bacteria</taxon>
        <taxon>Pseudomonadati</taxon>
        <taxon>Pseudomonadota</taxon>
        <taxon>Gammaproteobacteria</taxon>
        <taxon>Oceanospirillales</taxon>
        <taxon>Pelagibaculum</taxon>
    </lineage>
</organism>
<dbReference type="Proteomes" id="UP000244906">
    <property type="component" value="Unassembled WGS sequence"/>
</dbReference>
<name>A0A2V1GZU3_9GAMM</name>
<dbReference type="InterPro" id="IPR001179">
    <property type="entry name" value="PPIase_FKBP_dom"/>
</dbReference>
<keyword evidence="11" id="KW-0963">Cytoplasm</keyword>
<dbReference type="GO" id="GO:0005737">
    <property type="term" value="C:cytoplasm"/>
    <property type="evidence" value="ECO:0007669"/>
    <property type="project" value="UniProtKB-SubCell"/>
</dbReference>
<dbReference type="SUPFAM" id="SSF102735">
    <property type="entry name" value="Trigger factor ribosome-binding domain"/>
    <property type="match status" value="1"/>
</dbReference>
<dbReference type="InterPro" id="IPR005215">
    <property type="entry name" value="Trig_fac"/>
</dbReference>
<keyword evidence="5 11" id="KW-0132">Cell division</keyword>
<dbReference type="Pfam" id="PF05698">
    <property type="entry name" value="Trigger_C"/>
    <property type="match status" value="1"/>
</dbReference>
<comment type="catalytic activity">
    <reaction evidence="1 11 12">
        <text>[protein]-peptidylproline (omega=180) = [protein]-peptidylproline (omega=0)</text>
        <dbReference type="Rhea" id="RHEA:16237"/>
        <dbReference type="Rhea" id="RHEA-COMP:10747"/>
        <dbReference type="Rhea" id="RHEA-COMP:10748"/>
        <dbReference type="ChEBI" id="CHEBI:83833"/>
        <dbReference type="ChEBI" id="CHEBI:83834"/>
        <dbReference type="EC" id="5.2.1.8"/>
    </reaction>
</comment>
<comment type="caution">
    <text evidence="15">The sequence shown here is derived from an EMBL/GenBank/DDBJ whole genome shotgun (WGS) entry which is preliminary data.</text>
</comment>
<dbReference type="GO" id="GO:0051301">
    <property type="term" value="P:cell division"/>
    <property type="evidence" value="ECO:0007669"/>
    <property type="project" value="UniProtKB-KW"/>
</dbReference>
<dbReference type="Gene3D" id="3.10.50.40">
    <property type="match status" value="1"/>
</dbReference>
<dbReference type="GO" id="GO:0015031">
    <property type="term" value="P:protein transport"/>
    <property type="evidence" value="ECO:0007669"/>
    <property type="project" value="UniProtKB-UniRule"/>
</dbReference>
<dbReference type="PIRSF" id="PIRSF003095">
    <property type="entry name" value="Trigger_factor"/>
    <property type="match status" value="1"/>
</dbReference>
<dbReference type="GO" id="GO:0003755">
    <property type="term" value="F:peptidyl-prolyl cis-trans isomerase activity"/>
    <property type="evidence" value="ECO:0007669"/>
    <property type="project" value="UniProtKB-UniRule"/>
</dbReference>
<evidence type="ECO:0000256" key="8">
    <source>
        <dbReference type="ARBA" id="ARBA00023235"/>
    </source>
</evidence>
<evidence type="ECO:0000256" key="10">
    <source>
        <dbReference type="ARBA" id="ARBA00029986"/>
    </source>
</evidence>
<dbReference type="GO" id="GO:0043335">
    <property type="term" value="P:protein unfolding"/>
    <property type="evidence" value="ECO:0007669"/>
    <property type="project" value="TreeGrafter"/>
</dbReference>
<gene>
    <name evidence="11" type="primary">tig</name>
    <name evidence="15" type="ORF">DC094_01120</name>
</gene>
<proteinExistence type="inferred from homology"/>
<dbReference type="GO" id="GO:0043022">
    <property type="term" value="F:ribosome binding"/>
    <property type="evidence" value="ECO:0007669"/>
    <property type="project" value="TreeGrafter"/>
</dbReference>
<keyword evidence="9 11" id="KW-0131">Cell cycle</keyword>
<sequence>MQVSVETTQGLERKLTIQVPAEQVNLDIEKELQGIARSVKIDGFRPGKVPMKIVRKRYGADVRGDVLGKVIQRSLYEALAKESLMPAGTPEVEPKNLDDAETIEFTATFEVYPEIEVADFADISVEKATAAVVDSDVDAMLEKVRQQQKSWEKADRAAAEGDQVVIDFVGSIDGEAFEGGKAEGYALELGSGSMIPGFEEGLTGAKAGDEVELKVSFPAEYHAKHLAGKEAVFATKVQNVNVAVLPELNDEFATKFGLENASMDALRVDIRSNMDRELENALKGQVKNQVLEQLLAKNSFNVPKALVAEEKGRLADQMRQQMQLKAEDELPEAMTGGMEEQASRRVSLGLLMGEIIKKFEVKADADKVKEAVERVAAPYQQSEEVVKYYYQDKERLQEIEALVLEEQVIEKVLETATVAEKAQSFDEVMKTQGE</sequence>
<dbReference type="EMBL" id="QDDL01000001">
    <property type="protein sequence ID" value="PVZ72574.1"/>
    <property type="molecule type" value="Genomic_DNA"/>
</dbReference>
<dbReference type="EC" id="5.2.1.8" evidence="3 11"/>
<accession>A0A2V1GZU3</accession>
<dbReference type="InterPro" id="IPR037041">
    <property type="entry name" value="Trigger_fac_C_sf"/>
</dbReference>
<evidence type="ECO:0000256" key="5">
    <source>
        <dbReference type="ARBA" id="ARBA00022618"/>
    </source>
</evidence>
<dbReference type="InterPro" id="IPR027304">
    <property type="entry name" value="Trigger_fact/SurA_dom_sf"/>
</dbReference>
<dbReference type="GO" id="GO:0051083">
    <property type="term" value="P:'de novo' cotranslational protein folding"/>
    <property type="evidence" value="ECO:0007669"/>
    <property type="project" value="TreeGrafter"/>
</dbReference>
<dbReference type="GO" id="GO:0044183">
    <property type="term" value="F:protein folding chaperone"/>
    <property type="evidence" value="ECO:0007669"/>
    <property type="project" value="TreeGrafter"/>
</dbReference>
<comment type="function">
    <text evidence="11">Involved in protein export. Acts as a chaperone by maintaining the newly synthesized protein in an open conformation. Functions as a peptidyl-prolyl cis-trans isomerase.</text>
</comment>
<keyword evidence="16" id="KW-1185">Reference proteome</keyword>
<dbReference type="OrthoDB" id="9767721at2"/>
<dbReference type="NCBIfam" id="TIGR00115">
    <property type="entry name" value="tig"/>
    <property type="match status" value="1"/>
</dbReference>
<dbReference type="InterPro" id="IPR046357">
    <property type="entry name" value="PPIase_dom_sf"/>
</dbReference>